<feature type="domain" description="AB hydrolase-1" evidence="1">
    <location>
        <begin position="33"/>
        <end position="266"/>
    </location>
</feature>
<evidence type="ECO:0000313" key="2">
    <source>
        <dbReference type="EMBL" id="KAB1089109.1"/>
    </source>
</evidence>
<dbReference type="Gene3D" id="3.40.50.1820">
    <property type="entry name" value="alpha/beta hydrolase"/>
    <property type="match status" value="1"/>
</dbReference>
<dbReference type="AlphaFoldDB" id="A0A6A1TX98"/>
<dbReference type="InterPro" id="IPR000073">
    <property type="entry name" value="AB_hydrolase_1"/>
</dbReference>
<dbReference type="SUPFAM" id="SSF53474">
    <property type="entry name" value="alpha/beta-Hydrolases"/>
    <property type="match status" value="1"/>
</dbReference>
<dbReference type="PRINTS" id="PR00111">
    <property type="entry name" value="ABHYDROLASE"/>
</dbReference>
<dbReference type="GO" id="GO:0016020">
    <property type="term" value="C:membrane"/>
    <property type="evidence" value="ECO:0007669"/>
    <property type="project" value="TreeGrafter"/>
</dbReference>
<accession>A0A6A1TX98</accession>
<dbReference type="InterPro" id="IPR029058">
    <property type="entry name" value="AB_hydrolase_fold"/>
</dbReference>
<comment type="caution">
    <text evidence="2">The sequence shown here is derived from an EMBL/GenBank/DDBJ whole genome shotgun (WGS) entry which is preliminary data.</text>
</comment>
<keyword evidence="2" id="KW-0378">Hydrolase</keyword>
<dbReference type="PANTHER" id="PTHR43798">
    <property type="entry name" value="MONOACYLGLYCEROL LIPASE"/>
    <property type="match status" value="1"/>
</dbReference>
<dbReference type="InterPro" id="IPR050266">
    <property type="entry name" value="AB_hydrolase_sf"/>
</dbReference>
<dbReference type="Pfam" id="PF12697">
    <property type="entry name" value="Abhydrolase_6"/>
    <property type="match status" value="1"/>
</dbReference>
<name>A0A6A1TX98_NEOGA</name>
<dbReference type="GO" id="GO:0016787">
    <property type="term" value="F:hydrolase activity"/>
    <property type="evidence" value="ECO:0007669"/>
    <property type="project" value="UniProtKB-KW"/>
</dbReference>
<proteinExistence type="predicted"/>
<evidence type="ECO:0000313" key="3">
    <source>
        <dbReference type="Proteomes" id="UP000386575"/>
    </source>
</evidence>
<protein>
    <submittedName>
        <fullName evidence="2">Alpha/beta hydrolase</fullName>
    </submittedName>
</protein>
<dbReference type="Proteomes" id="UP000386575">
    <property type="component" value="Unassembled WGS sequence"/>
</dbReference>
<dbReference type="EMBL" id="VZUL01000002">
    <property type="protein sequence ID" value="KAB1089109.1"/>
    <property type="molecule type" value="Genomic_DNA"/>
</dbReference>
<dbReference type="PANTHER" id="PTHR43798:SF33">
    <property type="entry name" value="HYDROLASE, PUTATIVE (AFU_ORTHOLOGUE AFUA_2G14860)-RELATED"/>
    <property type="match status" value="1"/>
</dbReference>
<gene>
    <name evidence="2" type="ORF">F4V91_23825</name>
</gene>
<organism evidence="2 3">
    <name type="scientific">Neorhizobium galegae</name>
    <name type="common">Rhizobium galegae</name>
    <dbReference type="NCBI Taxonomy" id="399"/>
    <lineage>
        <taxon>Bacteria</taxon>
        <taxon>Pseudomonadati</taxon>
        <taxon>Pseudomonadota</taxon>
        <taxon>Alphaproteobacteria</taxon>
        <taxon>Hyphomicrobiales</taxon>
        <taxon>Rhizobiaceae</taxon>
        <taxon>Rhizobium/Agrobacterium group</taxon>
        <taxon>Neorhizobium</taxon>
    </lineage>
</organism>
<sequence>MGRGGNVKATDKKIDTRHGRIRVSDTEGAGLPLLFLHGAGTCRKVFERQCRPHLLERTRIIALDLPGHGDSDDAEDPEIAYSLPGMIDTIDEVLVTLGVRQLAIFGWGLGGHLAIEMLGRSRLVEGVLLSGTPPVSRGLIGALRGFHPSVDLLFATKQHWSEREFKRFEQLCLGQSATPDIRNAIARADGQLRSIFSQSIIRGDGHDQRRTVLHAEVPVFLVNGADDPFIRRGYVAGFEDHARNRFVELIEGAGHAAFREKPEPFNGLLDRFIDKVLENRSDKTPRVAASRQAG</sequence>
<reference evidence="2 3" key="1">
    <citation type="submission" date="2019-09" db="EMBL/GenBank/DDBJ databases">
        <title>Genome sequencing of Ng87 strain.</title>
        <authorList>
            <person name="Karasev E.S."/>
            <person name="Andronov E."/>
        </authorList>
    </citation>
    <scope>NUCLEOTIDE SEQUENCE [LARGE SCALE GENOMIC DNA]</scope>
    <source>
        <strain evidence="2 3">Ng87</strain>
    </source>
</reference>
<evidence type="ECO:0000259" key="1">
    <source>
        <dbReference type="Pfam" id="PF12697"/>
    </source>
</evidence>